<feature type="binding site" evidence="8">
    <location>
        <position position="401"/>
    </location>
    <ligand>
        <name>[4Fe-4S] cluster</name>
        <dbReference type="ChEBI" id="CHEBI:49883"/>
        <label>2</label>
    </ligand>
</feature>
<dbReference type="InterPro" id="IPR011538">
    <property type="entry name" value="Nuo51_FMN-bd"/>
</dbReference>
<evidence type="ECO:0000256" key="3">
    <source>
        <dbReference type="ARBA" id="ARBA00022723"/>
    </source>
</evidence>
<dbReference type="GO" id="GO:0005886">
    <property type="term" value="C:plasma membrane"/>
    <property type="evidence" value="ECO:0007669"/>
    <property type="project" value="UniProtKB-SubCell"/>
</dbReference>
<feature type="binding site" evidence="8">
    <location>
        <position position="405"/>
    </location>
    <ligand>
        <name>[4Fe-4S] cluster</name>
        <dbReference type="ChEBI" id="CHEBI:49883"/>
        <label>1</label>
    </ligand>
</feature>
<comment type="subcellular location">
    <subcellularLocation>
        <location evidence="8">Cell membrane</location>
        <topology evidence="8">Peripheral membrane protein</topology>
    </subcellularLocation>
</comment>
<dbReference type="GO" id="GO:0046872">
    <property type="term" value="F:metal ion binding"/>
    <property type="evidence" value="ECO:0007669"/>
    <property type="project" value="UniProtKB-KW"/>
</dbReference>
<evidence type="ECO:0000256" key="6">
    <source>
        <dbReference type="ARBA" id="ARBA00023004"/>
    </source>
</evidence>
<dbReference type="InterPro" id="IPR010208">
    <property type="entry name" value="Ion_transpt_RnfC/RsxC"/>
</dbReference>
<dbReference type="InterPro" id="IPR037225">
    <property type="entry name" value="Nuo51_FMN-bd_sf"/>
</dbReference>
<comment type="function">
    <text evidence="8">Part of a membrane-bound complex that couples electron transfer with translocation of ions across the membrane.</text>
</comment>
<feature type="domain" description="4Fe-4S ferredoxin-type" evidence="9">
    <location>
        <begin position="346"/>
        <end position="376"/>
    </location>
</feature>
<evidence type="ECO:0000313" key="11">
    <source>
        <dbReference type="Proteomes" id="UP000886847"/>
    </source>
</evidence>
<feature type="binding site" evidence="8">
    <location>
        <position position="356"/>
    </location>
    <ligand>
        <name>[4Fe-4S] cluster</name>
        <dbReference type="ChEBI" id="CHEBI:49883"/>
        <label>1</label>
    </ligand>
</feature>
<keyword evidence="7 8" id="KW-0411">Iron-sulfur</keyword>
<sequence>MAIFRGGVHPDGCKQLTRGAPIGRLPAPPAVWLPLSQHIGAPALPVVAAGDRVLRGRLVAKKAEGLSANVYAPIAGTVKGVVRHITAGGKKQDHILIEGDGSDESVSLAPLASFTPEAVLARIEEAGIVGMGGAGFPTAAKLNVRGRVDTLVVNAAECEPYITCDERIMLEYTGELLQGIRLCMLACGAERAVIGIEKNKPEAIAHLARQCGEGISVKPLRTRYPQGAEKQLIYGCCGRTVPEGGLPADAGVVVVNVHTALAVQRAAVQNIPCYERVMTVSGGACARPGNFWVPNGTPLHAVADFCGGREDCARIVSGGPMMGEAVFSLKVCTSKTMSSLLFLEEGECRPRTASACIGCGRCVQACPMGLMPVFIDAAVLAKDYAAAKRFGAAQCIACGCCSYVCPAERYLTQSVRLGRKIVKERKL</sequence>
<keyword evidence="8" id="KW-1278">Translocase</keyword>
<evidence type="ECO:0000256" key="5">
    <source>
        <dbReference type="ARBA" id="ARBA00022982"/>
    </source>
</evidence>
<keyword evidence="8" id="KW-0472">Membrane</keyword>
<dbReference type="PANTHER" id="PTHR43034:SF2">
    <property type="entry name" value="ION-TRANSLOCATING OXIDOREDUCTASE COMPLEX SUBUNIT C"/>
    <property type="match status" value="1"/>
</dbReference>
<name>A0A9D1VZG0_9FIRM</name>
<dbReference type="SUPFAM" id="SSF46548">
    <property type="entry name" value="alpha-helical ferredoxin"/>
    <property type="match status" value="1"/>
</dbReference>
<dbReference type="HAMAP" id="MF_00461">
    <property type="entry name" value="RsxC_RnfC"/>
    <property type="match status" value="1"/>
</dbReference>
<evidence type="ECO:0000259" key="9">
    <source>
        <dbReference type="PROSITE" id="PS51379"/>
    </source>
</evidence>
<dbReference type="GO" id="GO:0051539">
    <property type="term" value="F:4 iron, 4 sulfur cluster binding"/>
    <property type="evidence" value="ECO:0007669"/>
    <property type="project" value="UniProtKB-KW"/>
</dbReference>
<feature type="binding site" evidence="8">
    <location>
        <position position="395"/>
    </location>
    <ligand>
        <name>[4Fe-4S] cluster</name>
        <dbReference type="ChEBI" id="CHEBI:49883"/>
        <label>2</label>
    </ligand>
</feature>
<dbReference type="InterPro" id="IPR026902">
    <property type="entry name" value="RnfC_N"/>
</dbReference>
<evidence type="ECO:0000256" key="1">
    <source>
        <dbReference type="ARBA" id="ARBA00022448"/>
    </source>
</evidence>
<dbReference type="EC" id="7.-.-.-" evidence="8"/>
<keyword evidence="8" id="KW-1003">Cell membrane</keyword>
<dbReference type="AlphaFoldDB" id="A0A9D1VZG0"/>
<accession>A0A9D1VZG0</accession>
<dbReference type="PROSITE" id="PS51379">
    <property type="entry name" value="4FE4S_FER_2"/>
    <property type="match status" value="2"/>
</dbReference>
<organism evidence="10 11">
    <name type="scientific">Candidatus Borkfalkia faecavium</name>
    <dbReference type="NCBI Taxonomy" id="2838508"/>
    <lineage>
        <taxon>Bacteria</taxon>
        <taxon>Bacillati</taxon>
        <taxon>Bacillota</taxon>
        <taxon>Clostridia</taxon>
        <taxon>Christensenellales</taxon>
        <taxon>Christensenellaceae</taxon>
        <taxon>Candidatus Borkfalkia</taxon>
    </lineage>
</organism>
<evidence type="ECO:0000256" key="4">
    <source>
        <dbReference type="ARBA" id="ARBA00022737"/>
    </source>
</evidence>
<dbReference type="NCBIfam" id="NF003454">
    <property type="entry name" value="PRK05035.1"/>
    <property type="match status" value="1"/>
</dbReference>
<keyword evidence="5 8" id="KW-0249">Electron transport</keyword>
<dbReference type="InterPro" id="IPR017896">
    <property type="entry name" value="4Fe4S_Fe-S-bd"/>
</dbReference>
<dbReference type="Gene3D" id="3.40.50.11540">
    <property type="entry name" value="NADH-ubiquinone oxidoreductase 51kDa subunit"/>
    <property type="match status" value="1"/>
</dbReference>
<comment type="subunit">
    <text evidence="8">The complex is composed of six subunits: RnfA, RnfB, RnfC, RnfD, RnfE and RnfG.</text>
</comment>
<dbReference type="EMBL" id="DXEW01000004">
    <property type="protein sequence ID" value="HIX49784.1"/>
    <property type="molecule type" value="Genomic_DNA"/>
</dbReference>
<dbReference type="Pfam" id="PF13375">
    <property type="entry name" value="RnfC_N"/>
    <property type="match status" value="1"/>
</dbReference>
<dbReference type="PANTHER" id="PTHR43034">
    <property type="entry name" value="ION-TRANSLOCATING OXIDOREDUCTASE COMPLEX SUBUNIT C"/>
    <property type="match status" value="1"/>
</dbReference>
<dbReference type="PROSITE" id="PS00198">
    <property type="entry name" value="4FE4S_FER_1"/>
    <property type="match status" value="2"/>
</dbReference>
<dbReference type="Pfam" id="PF13237">
    <property type="entry name" value="Fer4_10"/>
    <property type="match status" value="1"/>
</dbReference>
<feature type="binding site" evidence="8">
    <location>
        <position position="359"/>
    </location>
    <ligand>
        <name>[4Fe-4S] cluster</name>
        <dbReference type="ChEBI" id="CHEBI:49883"/>
        <label>1</label>
    </ligand>
</feature>
<comment type="cofactor">
    <cofactor evidence="8">
        <name>[4Fe-4S] cluster</name>
        <dbReference type="ChEBI" id="CHEBI:49883"/>
    </cofactor>
    <text evidence="8">Binds 2 [4Fe-4S] clusters per subunit.</text>
</comment>
<evidence type="ECO:0000313" key="10">
    <source>
        <dbReference type="EMBL" id="HIX49784.1"/>
    </source>
</evidence>
<evidence type="ECO:0000256" key="8">
    <source>
        <dbReference type="HAMAP-Rule" id="MF_00461"/>
    </source>
</evidence>
<comment type="similarity">
    <text evidence="8">Belongs to the 4Fe4S bacterial-type ferredoxin family. RnfC subfamily.</text>
</comment>
<proteinExistence type="inferred from homology"/>
<protein>
    <recommendedName>
        <fullName evidence="8">Ion-translocating oxidoreductase complex subunit C</fullName>
        <ecNumber evidence="8">7.-.-.-</ecNumber>
    </recommendedName>
    <alternativeName>
        <fullName evidence="8">Rnf electron transport complex subunit C</fullName>
    </alternativeName>
</protein>
<feature type="binding site" evidence="8">
    <location>
        <position position="398"/>
    </location>
    <ligand>
        <name>[4Fe-4S] cluster</name>
        <dbReference type="ChEBI" id="CHEBI:49883"/>
        <label>2</label>
    </ligand>
</feature>
<dbReference type="GO" id="GO:0009055">
    <property type="term" value="F:electron transfer activity"/>
    <property type="evidence" value="ECO:0007669"/>
    <property type="project" value="InterPro"/>
</dbReference>
<dbReference type="Pfam" id="PF10531">
    <property type="entry name" value="SLBB"/>
    <property type="match status" value="1"/>
</dbReference>
<keyword evidence="2 8" id="KW-0004">4Fe-4S</keyword>
<keyword evidence="4 8" id="KW-0677">Repeat</keyword>
<comment type="caution">
    <text evidence="10">The sequence shown here is derived from an EMBL/GenBank/DDBJ whole genome shotgun (WGS) entry which is preliminary data.</text>
</comment>
<feature type="binding site" evidence="8">
    <location>
        <position position="362"/>
    </location>
    <ligand>
        <name>[4Fe-4S] cluster</name>
        <dbReference type="ChEBI" id="CHEBI:49883"/>
        <label>1</label>
    </ligand>
</feature>
<dbReference type="Gene3D" id="3.30.70.20">
    <property type="match status" value="1"/>
</dbReference>
<evidence type="ECO:0000256" key="7">
    <source>
        <dbReference type="ARBA" id="ARBA00023014"/>
    </source>
</evidence>
<dbReference type="InterPro" id="IPR017900">
    <property type="entry name" value="4Fe4S_Fe_S_CS"/>
</dbReference>
<feature type="binding site" evidence="8">
    <location>
        <position position="366"/>
    </location>
    <ligand>
        <name>[4Fe-4S] cluster</name>
        <dbReference type="ChEBI" id="CHEBI:49883"/>
        <label>2</label>
    </ligand>
</feature>
<dbReference type="Pfam" id="PF01512">
    <property type="entry name" value="Complex1_51K"/>
    <property type="match status" value="1"/>
</dbReference>
<dbReference type="Proteomes" id="UP000886847">
    <property type="component" value="Unassembled WGS sequence"/>
</dbReference>
<evidence type="ECO:0000256" key="2">
    <source>
        <dbReference type="ARBA" id="ARBA00022485"/>
    </source>
</evidence>
<gene>
    <name evidence="10" type="primary">rsxC</name>
    <name evidence="8" type="synonym">rnfC</name>
    <name evidence="10" type="ORF">H9851_00670</name>
</gene>
<dbReference type="NCBIfam" id="TIGR01945">
    <property type="entry name" value="rnfC"/>
    <property type="match status" value="1"/>
</dbReference>
<keyword evidence="1 8" id="KW-0813">Transport</keyword>
<keyword evidence="6 8" id="KW-0408">Iron</keyword>
<reference evidence="10" key="2">
    <citation type="submission" date="2021-04" db="EMBL/GenBank/DDBJ databases">
        <authorList>
            <person name="Gilroy R."/>
        </authorList>
    </citation>
    <scope>NUCLEOTIDE SEQUENCE</scope>
    <source>
        <strain evidence="10">2189</strain>
    </source>
</reference>
<keyword evidence="3 8" id="KW-0479">Metal-binding</keyword>
<dbReference type="SUPFAM" id="SSF142019">
    <property type="entry name" value="Nqo1 FMN-binding domain-like"/>
    <property type="match status" value="1"/>
</dbReference>
<reference evidence="10" key="1">
    <citation type="journal article" date="2021" name="PeerJ">
        <title>Extensive microbial diversity within the chicken gut microbiome revealed by metagenomics and culture.</title>
        <authorList>
            <person name="Gilroy R."/>
            <person name="Ravi A."/>
            <person name="Getino M."/>
            <person name="Pursley I."/>
            <person name="Horton D.L."/>
            <person name="Alikhan N.F."/>
            <person name="Baker D."/>
            <person name="Gharbi K."/>
            <person name="Hall N."/>
            <person name="Watson M."/>
            <person name="Adriaenssens E.M."/>
            <person name="Foster-Nyarko E."/>
            <person name="Jarju S."/>
            <person name="Secka A."/>
            <person name="Antonio M."/>
            <person name="Oren A."/>
            <person name="Chaudhuri R.R."/>
            <person name="La Ragione R."/>
            <person name="Hildebrand F."/>
            <person name="Pallen M.J."/>
        </authorList>
    </citation>
    <scope>NUCLEOTIDE SEQUENCE</scope>
    <source>
        <strain evidence="10">2189</strain>
    </source>
</reference>
<dbReference type="InterPro" id="IPR019554">
    <property type="entry name" value="Soluble_ligand-bd"/>
</dbReference>
<feature type="domain" description="4Fe-4S ferredoxin-type" evidence="9">
    <location>
        <begin position="386"/>
        <end position="416"/>
    </location>
</feature>
<dbReference type="GO" id="GO:0022900">
    <property type="term" value="P:electron transport chain"/>
    <property type="evidence" value="ECO:0007669"/>
    <property type="project" value="UniProtKB-UniRule"/>
</dbReference>